<dbReference type="RefSeq" id="WP_139175625.1">
    <property type="nucleotide sequence ID" value="NZ_FMZM01000009.1"/>
</dbReference>
<dbReference type="OrthoDB" id="3655235at2"/>
<keyword evidence="3" id="KW-0813">Transport</keyword>
<dbReference type="InterPro" id="IPR050490">
    <property type="entry name" value="Bact_solute-bd_prot1"/>
</dbReference>
<accession>A0A1G6VZE1</accession>
<feature type="region of interest" description="Disordered" evidence="1">
    <location>
        <begin position="436"/>
        <end position="464"/>
    </location>
</feature>
<dbReference type="PROSITE" id="PS51257">
    <property type="entry name" value="PROKAR_LIPOPROTEIN"/>
    <property type="match status" value="1"/>
</dbReference>
<dbReference type="Gene3D" id="3.40.190.10">
    <property type="entry name" value="Periplasmic binding protein-like II"/>
    <property type="match status" value="1"/>
</dbReference>
<gene>
    <name evidence="3" type="ORF">SAMN05421872_109104</name>
</gene>
<feature type="signal peptide" evidence="2">
    <location>
        <begin position="1"/>
        <end position="23"/>
    </location>
</feature>
<evidence type="ECO:0000256" key="1">
    <source>
        <dbReference type="SAM" id="MobiDB-lite"/>
    </source>
</evidence>
<dbReference type="PANTHER" id="PTHR43649:SF12">
    <property type="entry name" value="DIACETYLCHITOBIOSE BINDING PROTEIN DASA"/>
    <property type="match status" value="1"/>
</dbReference>
<dbReference type="Proteomes" id="UP000199034">
    <property type="component" value="Unassembled WGS sequence"/>
</dbReference>
<dbReference type="EMBL" id="FMZM01000009">
    <property type="protein sequence ID" value="SDD58793.1"/>
    <property type="molecule type" value="Genomic_DNA"/>
</dbReference>
<dbReference type="InterPro" id="IPR006059">
    <property type="entry name" value="SBP"/>
</dbReference>
<keyword evidence="2" id="KW-0732">Signal</keyword>
<dbReference type="AlphaFoldDB" id="A0A1G6VZE1"/>
<dbReference type="STRING" id="1045774.SAMN05421872_109104"/>
<keyword evidence="3" id="KW-0762">Sugar transport</keyword>
<feature type="compositionally biased region" description="Acidic residues" evidence="1">
    <location>
        <begin position="444"/>
        <end position="453"/>
    </location>
</feature>
<feature type="chain" id="PRO_5038574393" evidence="2">
    <location>
        <begin position="24"/>
        <end position="464"/>
    </location>
</feature>
<dbReference type="PANTHER" id="PTHR43649">
    <property type="entry name" value="ARABINOSE-BINDING PROTEIN-RELATED"/>
    <property type="match status" value="1"/>
</dbReference>
<name>A0A1G6VZE1_9ACTN</name>
<evidence type="ECO:0000313" key="4">
    <source>
        <dbReference type="Proteomes" id="UP000199034"/>
    </source>
</evidence>
<dbReference type="Pfam" id="PF13416">
    <property type="entry name" value="SBP_bac_8"/>
    <property type="match status" value="1"/>
</dbReference>
<reference evidence="3 4" key="1">
    <citation type="submission" date="2016-10" db="EMBL/GenBank/DDBJ databases">
        <authorList>
            <person name="de Groot N.N."/>
        </authorList>
    </citation>
    <scope>NUCLEOTIDE SEQUENCE [LARGE SCALE GENOMIC DNA]</scope>
    <source>
        <strain evidence="3 4">CGMCC 4.6858</strain>
    </source>
</reference>
<sequence length="464" mass="50719">MTARRVRRVLAAGLALGVALGLAACDTESGPDVGPSPAPTTAAVEKSRLTFGVWGSEAEVASYQEMVDAYNATSELTQVKVLAYPDNTALEAAVRAGGRKAPDVFLADRDDLVWLRDEDLNVPVDEMLDERGVEFGDQYSRAALEAFSDDRRLQCMPYSISPMVIFYNTRLVNFERMAARGLNVPSSAENARWSFDQFEEAARFAARRPRNKGVHVDPTAHSLAPFLYSGGGKLFDDEEEPTSFAFSDESSREALTRTLEVLRDPTVTLSDQQLARRTPLEWFERGRLGMIEGYRSMVPELREVEGLDFDVMPMPTLDSPATIGEITGACIGNGGDNVPAAADFLVYALSTDAVRTVARSGYIVPVNQAVALTDDFLQPDRQPEHAAVFTSSVGDLQVLPRLDVWPALDQSVAPLLDEMFTVPVLDDLDDLTSRIDEASRTVLDPEEPEESDGTESPADPESTD</sequence>
<protein>
    <submittedName>
        <fullName evidence="3">Multiple sugar transport system substrate-binding protein</fullName>
    </submittedName>
</protein>
<organism evidence="3 4">
    <name type="scientific">Nocardioides lianchengensis</name>
    <dbReference type="NCBI Taxonomy" id="1045774"/>
    <lineage>
        <taxon>Bacteria</taxon>
        <taxon>Bacillati</taxon>
        <taxon>Actinomycetota</taxon>
        <taxon>Actinomycetes</taxon>
        <taxon>Propionibacteriales</taxon>
        <taxon>Nocardioidaceae</taxon>
        <taxon>Nocardioides</taxon>
    </lineage>
</organism>
<evidence type="ECO:0000313" key="3">
    <source>
        <dbReference type="EMBL" id="SDD58793.1"/>
    </source>
</evidence>
<proteinExistence type="predicted"/>
<dbReference type="SUPFAM" id="SSF53850">
    <property type="entry name" value="Periplasmic binding protein-like II"/>
    <property type="match status" value="1"/>
</dbReference>
<keyword evidence="4" id="KW-1185">Reference proteome</keyword>
<evidence type="ECO:0000256" key="2">
    <source>
        <dbReference type="SAM" id="SignalP"/>
    </source>
</evidence>